<dbReference type="AlphaFoldDB" id="A0AAD4NK18"/>
<evidence type="ECO:0000256" key="1">
    <source>
        <dbReference type="ARBA" id="ARBA00004123"/>
    </source>
</evidence>
<dbReference type="PROSITE" id="PS51450">
    <property type="entry name" value="LRR"/>
    <property type="match status" value="2"/>
</dbReference>
<evidence type="ECO:0000256" key="6">
    <source>
        <dbReference type="ARBA" id="ARBA00069881"/>
    </source>
</evidence>
<sequence>MVRISVDLVNDAYQFVNTVKQREICLRNLQIPTIENLGVTKDQFDAIDLSDNNIRKLENLPMLKRLESILLHNNHIQQIDRKVGEQVPNLKTLVLTNNNIAELGDIDSLASCTKLEYLSLIGNPLTHKQHYRQYVIYKLKSVRVLDFRRIKEEERKAAKKLFKGSTGQKLRAEVVKESRPLTDEDRIVQVKSRSAEEQEKIKKMIKEARTLSEVENLSNMLQTGQMWFGAGRQFKPDDSFDASWG</sequence>
<evidence type="ECO:0000313" key="7">
    <source>
        <dbReference type="EMBL" id="KAI1728004.1"/>
    </source>
</evidence>
<comment type="subcellular location">
    <subcellularLocation>
        <location evidence="1">Nucleus</location>
    </subcellularLocation>
</comment>
<dbReference type="FunFam" id="3.80.10.10:FF:000026">
    <property type="entry name" value="U2 small nuclear ribonucleoprotein A"/>
    <property type="match status" value="1"/>
</dbReference>
<gene>
    <name evidence="7" type="ORF">DdX_00153</name>
</gene>
<dbReference type="Gene3D" id="3.80.10.10">
    <property type="entry name" value="Ribonuclease Inhibitor"/>
    <property type="match status" value="1"/>
</dbReference>
<dbReference type="Pfam" id="PF14580">
    <property type="entry name" value="LRR_9"/>
    <property type="match status" value="1"/>
</dbReference>
<dbReference type="InterPro" id="IPR044640">
    <property type="entry name" value="RU2A"/>
</dbReference>
<proteinExistence type="inferred from homology"/>
<evidence type="ECO:0000256" key="4">
    <source>
        <dbReference type="ARBA" id="ARBA00023242"/>
    </source>
</evidence>
<reference evidence="7" key="1">
    <citation type="submission" date="2022-01" db="EMBL/GenBank/DDBJ databases">
        <title>Genome Sequence Resource for Two Populations of Ditylenchus destructor, the Migratory Endoparasitic Phytonematode.</title>
        <authorList>
            <person name="Zhang H."/>
            <person name="Lin R."/>
            <person name="Xie B."/>
        </authorList>
    </citation>
    <scope>NUCLEOTIDE SEQUENCE</scope>
    <source>
        <strain evidence="7">BazhouSP</strain>
    </source>
</reference>
<evidence type="ECO:0000256" key="5">
    <source>
        <dbReference type="ARBA" id="ARBA00024196"/>
    </source>
</evidence>
<keyword evidence="3" id="KW-0677">Repeat</keyword>
<organism evidence="7 8">
    <name type="scientific">Ditylenchus destructor</name>
    <dbReference type="NCBI Taxonomy" id="166010"/>
    <lineage>
        <taxon>Eukaryota</taxon>
        <taxon>Metazoa</taxon>
        <taxon>Ecdysozoa</taxon>
        <taxon>Nematoda</taxon>
        <taxon>Chromadorea</taxon>
        <taxon>Rhabditida</taxon>
        <taxon>Tylenchina</taxon>
        <taxon>Tylenchomorpha</taxon>
        <taxon>Sphaerularioidea</taxon>
        <taxon>Anguinidae</taxon>
        <taxon>Anguininae</taxon>
        <taxon>Ditylenchus</taxon>
    </lineage>
</organism>
<evidence type="ECO:0000256" key="3">
    <source>
        <dbReference type="ARBA" id="ARBA00022737"/>
    </source>
</evidence>
<comment type="caution">
    <text evidence="7">The sequence shown here is derived from an EMBL/GenBank/DDBJ whole genome shotgun (WGS) entry which is preliminary data.</text>
</comment>
<evidence type="ECO:0000256" key="2">
    <source>
        <dbReference type="ARBA" id="ARBA00022614"/>
    </source>
</evidence>
<evidence type="ECO:0000313" key="8">
    <source>
        <dbReference type="Proteomes" id="UP001201812"/>
    </source>
</evidence>
<dbReference type="InterPro" id="IPR001611">
    <property type="entry name" value="Leu-rich_rpt"/>
</dbReference>
<keyword evidence="8" id="KW-1185">Reference proteome</keyword>
<keyword evidence="4" id="KW-0539">Nucleus</keyword>
<dbReference type="EMBL" id="JAKKPZ010000001">
    <property type="protein sequence ID" value="KAI1728004.1"/>
    <property type="molecule type" value="Genomic_DNA"/>
</dbReference>
<dbReference type="SUPFAM" id="SSF52058">
    <property type="entry name" value="L domain-like"/>
    <property type="match status" value="1"/>
</dbReference>
<keyword evidence="2" id="KW-0433">Leucine-rich repeat</keyword>
<accession>A0AAD4NK18</accession>
<name>A0AAD4NK18_9BILA</name>
<dbReference type="GO" id="GO:0000398">
    <property type="term" value="P:mRNA splicing, via spliceosome"/>
    <property type="evidence" value="ECO:0007669"/>
    <property type="project" value="InterPro"/>
</dbReference>
<dbReference type="Proteomes" id="UP001201812">
    <property type="component" value="Unassembled WGS sequence"/>
</dbReference>
<protein>
    <recommendedName>
        <fullName evidence="6">Probable U2 small nuclear ribonucleoprotein A'</fullName>
    </recommendedName>
</protein>
<dbReference type="GO" id="GO:0030620">
    <property type="term" value="F:U2 snRNA binding"/>
    <property type="evidence" value="ECO:0007669"/>
    <property type="project" value="InterPro"/>
</dbReference>
<comment type="similarity">
    <text evidence="5">Belongs to the U2 small nuclear ribonucleoprotein A family.</text>
</comment>
<dbReference type="GO" id="GO:0005686">
    <property type="term" value="C:U2 snRNP"/>
    <property type="evidence" value="ECO:0007669"/>
    <property type="project" value="TreeGrafter"/>
</dbReference>
<dbReference type="InterPro" id="IPR032675">
    <property type="entry name" value="LRR_dom_sf"/>
</dbReference>
<dbReference type="PANTHER" id="PTHR10552:SF6">
    <property type="entry name" value="U2 SMALL NUCLEAR RIBONUCLEOPROTEIN A"/>
    <property type="match status" value="1"/>
</dbReference>
<dbReference type="PANTHER" id="PTHR10552">
    <property type="entry name" value="U2 SMALL NUCLEAR RIBONUCLEOPROTEIN A"/>
    <property type="match status" value="1"/>
</dbReference>